<evidence type="ECO:0000313" key="1">
    <source>
        <dbReference type="EMBL" id="CAA3001094.1"/>
    </source>
</evidence>
<dbReference type="Gramene" id="OE9A056650T1">
    <property type="protein sequence ID" value="OE9A056650C1"/>
    <property type="gene ID" value="OE9A056650"/>
</dbReference>
<sequence>MVGDAIRFREEAVCPCYYGNSLEKLGLRVGDMTTIVPTVVVTVVVLFPCSKQCAISIDAAATNATLEKL</sequence>
<keyword evidence="2" id="KW-1185">Reference proteome</keyword>
<gene>
    <name evidence="1" type="ORF">OLEA9_A056650</name>
</gene>
<reference evidence="1 2" key="1">
    <citation type="submission" date="2019-12" db="EMBL/GenBank/DDBJ databases">
        <authorList>
            <person name="Alioto T."/>
            <person name="Alioto T."/>
            <person name="Gomez Garrido J."/>
        </authorList>
    </citation>
    <scope>NUCLEOTIDE SEQUENCE [LARGE SCALE GENOMIC DNA]</scope>
</reference>
<protein>
    <submittedName>
        <fullName evidence="1">Uncharacterized protein</fullName>
    </submittedName>
</protein>
<accession>A0A8S0T816</accession>
<name>A0A8S0T816_OLEEU</name>
<organism evidence="1 2">
    <name type="scientific">Olea europaea subsp. europaea</name>
    <dbReference type="NCBI Taxonomy" id="158383"/>
    <lineage>
        <taxon>Eukaryota</taxon>
        <taxon>Viridiplantae</taxon>
        <taxon>Streptophyta</taxon>
        <taxon>Embryophyta</taxon>
        <taxon>Tracheophyta</taxon>
        <taxon>Spermatophyta</taxon>
        <taxon>Magnoliopsida</taxon>
        <taxon>eudicotyledons</taxon>
        <taxon>Gunneridae</taxon>
        <taxon>Pentapetalae</taxon>
        <taxon>asterids</taxon>
        <taxon>lamiids</taxon>
        <taxon>Lamiales</taxon>
        <taxon>Oleaceae</taxon>
        <taxon>Oleeae</taxon>
        <taxon>Olea</taxon>
    </lineage>
</organism>
<dbReference type="EMBL" id="CACTIH010005732">
    <property type="protein sequence ID" value="CAA3001094.1"/>
    <property type="molecule type" value="Genomic_DNA"/>
</dbReference>
<feature type="non-terminal residue" evidence="1">
    <location>
        <position position="69"/>
    </location>
</feature>
<dbReference type="AlphaFoldDB" id="A0A8S0T816"/>
<comment type="caution">
    <text evidence="1">The sequence shown here is derived from an EMBL/GenBank/DDBJ whole genome shotgun (WGS) entry which is preliminary data.</text>
</comment>
<proteinExistence type="predicted"/>
<dbReference type="Proteomes" id="UP000594638">
    <property type="component" value="Unassembled WGS sequence"/>
</dbReference>
<evidence type="ECO:0000313" key="2">
    <source>
        <dbReference type="Proteomes" id="UP000594638"/>
    </source>
</evidence>